<feature type="transmembrane region" description="Helical" evidence="1">
    <location>
        <begin position="105"/>
        <end position="124"/>
    </location>
</feature>
<protein>
    <recommendedName>
        <fullName evidence="4">Major facilitator superfamily (MFS) profile domain-containing protein</fullName>
    </recommendedName>
</protein>
<feature type="transmembrane region" description="Helical" evidence="1">
    <location>
        <begin position="36"/>
        <end position="57"/>
    </location>
</feature>
<dbReference type="Proteomes" id="UP001589698">
    <property type="component" value="Unassembled WGS sequence"/>
</dbReference>
<keyword evidence="1" id="KW-0472">Membrane</keyword>
<name>A0ABV6DXQ8_9ACTN</name>
<sequence length="137" mass="13601">MRHLVAVLVRLAAVGIALTAYTLAVVPLLAEGGDDGLGAGLIAFAALVVAGFVGAWVDARRQGFLVAVGWWVVVAAGLAVGWWIALAVPQDGSASFGELLADGAGSIPFTIGLVAVPALVGAAIGRATGRSAERATA</sequence>
<proteinExistence type="predicted"/>
<dbReference type="EMBL" id="JBHLXH010000001">
    <property type="protein sequence ID" value="MFC0221506.1"/>
    <property type="molecule type" value="Genomic_DNA"/>
</dbReference>
<accession>A0ABV6DXQ8</accession>
<feature type="transmembrane region" description="Helical" evidence="1">
    <location>
        <begin position="7"/>
        <end position="30"/>
    </location>
</feature>
<comment type="caution">
    <text evidence="2">The sequence shown here is derived from an EMBL/GenBank/DDBJ whole genome shotgun (WGS) entry which is preliminary data.</text>
</comment>
<keyword evidence="1" id="KW-0812">Transmembrane</keyword>
<evidence type="ECO:0000313" key="2">
    <source>
        <dbReference type="EMBL" id="MFC0221506.1"/>
    </source>
</evidence>
<evidence type="ECO:0000256" key="1">
    <source>
        <dbReference type="SAM" id="Phobius"/>
    </source>
</evidence>
<evidence type="ECO:0000313" key="3">
    <source>
        <dbReference type="Proteomes" id="UP001589698"/>
    </source>
</evidence>
<evidence type="ECO:0008006" key="4">
    <source>
        <dbReference type="Google" id="ProtNLM"/>
    </source>
</evidence>
<gene>
    <name evidence="2" type="ORF">ACFFJG_03340</name>
</gene>
<feature type="transmembrane region" description="Helical" evidence="1">
    <location>
        <begin position="64"/>
        <end position="85"/>
    </location>
</feature>
<dbReference type="RefSeq" id="WP_378517188.1">
    <property type="nucleotide sequence ID" value="NZ_CBCSDI010000040.1"/>
</dbReference>
<organism evidence="2 3">
    <name type="scientific">Nocardioides zeicaulis</name>
    <dbReference type="NCBI Taxonomy" id="1776857"/>
    <lineage>
        <taxon>Bacteria</taxon>
        <taxon>Bacillati</taxon>
        <taxon>Actinomycetota</taxon>
        <taxon>Actinomycetes</taxon>
        <taxon>Propionibacteriales</taxon>
        <taxon>Nocardioidaceae</taxon>
        <taxon>Nocardioides</taxon>
    </lineage>
</organism>
<keyword evidence="1" id="KW-1133">Transmembrane helix</keyword>
<reference evidence="2 3" key="1">
    <citation type="submission" date="2024-09" db="EMBL/GenBank/DDBJ databases">
        <authorList>
            <person name="Sun Q."/>
            <person name="Mori K."/>
        </authorList>
    </citation>
    <scope>NUCLEOTIDE SEQUENCE [LARGE SCALE GENOMIC DNA]</scope>
    <source>
        <strain evidence="2 3">CCM 8654</strain>
    </source>
</reference>
<keyword evidence="3" id="KW-1185">Reference proteome</keyword>